<dbReference type="InterPro" id="IPR008693">
    <property type="entry name" value="MmpS"/>
</dbReference>
<protein>
    <submittedName>
        <fullName evidence="7">MmpS family protein</fullName>
    </submittedName>
</protein>
<organism evidence="7 8">
    <name type="scientific">Mycolicibacterium goodii</name>
    <name type="common">Mycobacterium goodii</name>
    <dbReference type="NCBI Taxonomy" id="134601"/>
    <lineage>
        <taxon>Bacteria</taxon>
        <taxon>Bacillati</taxon>
        <taxon>Actinomycetota</taxon>
        <taxon>Actinomycetes</taxon>
        <taxon>Mycobacteriales</taxon>
        <taxon>Mycobacteriaceae</taxon>
        <taxon>Mycolicibacterium</taxon>
    </lineage>
</organism>
<gene>
    <name evidence="7" type="ORF">AFA91_09280</name>
</gene>
<comment type="subcellular location">
    <subcellularLocation>
        <location evidence="1">Cell membrane</location>
    </subcellularLocation>
</comment>
<keyword evidence="3" id="KW-1003">Cell membrane</keyword>
<keyword evidence="5" id="KW-1133">Transmembrane helix</keyword>
<evidence type="ECO:0000256" key="2">
    <source>
        <dbReference type="ARBA" id="ARBA00007531"/>
    </source>
</evidence>
<dbReference type="GO" id="GO:0005886">
    <property type="term" value="C:plasma membrane"/>
    <property type="evidence" value="ECO:0007669"/>
    <property type="project" value="UniProtKB-SubCell"/>
</dbReference>
<evidence type="ECO:0000256" key="4">
    <source>
        <dbReference type="ARBA" id="ARBA00022692"/>
    </source>
</evidence>
<dbReference type="EMBL" id="CP012150">
    <property type="protein sequence ID" value="AKS32033.1"/>
    <property type="molecule type" value="Genomic_DNA"/>
</dbReference>
<accession>A0A0K0X400</accession>
<sequence length="143" mass="15556">MYRVLKRFWIPLTLVVVVALGAYGIVRIRESAGAHTANTAEGSGITENFNPKHITYEITGSGGTANLNYLDENGQPHLVENTPLPWSFTIVTTLPSMSANIMAQGDQNVSGLGCRVTVDGEVRDDRTSDDLVKPFIYCLVKSV</sequence>
<dbReference type="Gene3D" id="2.60.40.2880">
    <property type="entry name" value="MmpS1-5, C-terminal soluble domain"/>
    <property type="match status" value="1"/>
</dbReference>
<dbReference type="Proteomes" id="UP000062255">
    <property type="component" value="Chromosome"/>
</dbReference>
<dbReference type="PATRIC" id="fig|134601.6.peg.1930"/>
<evidence type="ECO:0000256" key="6">
    <source>
        <dbReference type="ARBA" id="ARBA00023136"/>
    </source>
</evidence>
<dbReference type="KEGG" id="mgo:AFA91_09280"/>
<evidence type="ECO:0000256" key="1">
    <source>
        <dbReference type="ARBA" id="ARBA00004236"/>
    </source>
</evidence>
<comment type="similarity">
    <text evidence="2">Belongs to the MmpS family.</text>
</comment>
<dbReference type="OrthoDB" id="3398257at2"/>
<evidence type="ECO:0000313" key="7">
    <source>
        <dbReference type="EMBL" id="AKS32033.1"/>
    </source>
</evidence>
<evidence type="ECO:0000313" key="8">
    <source>
        <dbReference type="Proteomes" id="UP000062255"/>
    </source>
</evidence>
<dbReference type="RefSeq" id="WP_049744451.1">
    <property type="nucleotide sequence ID" value="NZ_CP012150.1"/>
</dbReference>
<name>A0A0K0X400_MYCGD</name>
<dbReference type="AlphaFoldDB" id="A0A0K0X400"/>
<keyword evidence="4" id="KW-0812">Transmembrane</keyword>
<dbReference type="InterPro" id="IPR038468">
    <property type="entry name" value="MmpS_C"/>
</dbReference>
<proteinExistence type="inferred from homology"/>
<dbReference type="Pfam" id="PF05423">
    <property type="entry name" value="Mycobact_memb"/>
    <property type="match status" value="1"/>
</dbReference>
<reference evidence="7 8" key="1">
    <citation type="submission" date="2015-07" db="EMBL/GenBank/DDBJ databases">
        <title>Complete genome sequence of Mycobacterium goodii X7B, a facultative thermophilic biodesulfurizing bacterium.</title>
        <authorList>
            <person name="Yu B."/>
            <person name="Li F."/>
            <person name="Xu P."/>
        </authorList>
    </citation>
    <scope>NUCLEOTIDE SEQUENCE [LARGE SCALE GENOMIC DNA]</scope>
    <source>
        <strain evidence="7 8">X7B</strain>
    </source>
</reference>
<keyword evidence="6" id="KW-0472">Membrane</keyword>
<evidence type="ECO:0000256" key="5">
    <source>
        <dbReference type="ARBA" id="ARBA00022989"/>
    </source>
</evidence>
<evidence type="ECO:0000256" key="3">
    <source>
        <dbReference type="ARBA" id="ARBA00022475"/>
    </source>
</evidence>